<evidence type="ECO:0000313" key="2">
    <source>
        <dbReference type="Proteomes" id="UP001321700"/>
    </source>
</evidence>
<dbReference type="EMBL" id="JAVBIK010000001">
    <property type="protein sequence ID" value="MDT7520246.1"/>
    <property type="molecule type" value="Genomic_DNA"/>
</dbReference>
<dbReference type="RefSeq" id="WP_313875860.1">
    <property type="nucleotide sequence ID" value="NZ_JAVBIK010000001.1"/>
</dbReference>
<reference evidence="1 2" key="1">
    <citation type="submission" date="2023-08" db="EMBL/GenBank/DDBJ databases">
        <title>Rhodoferax potami sp. nov. and Rhodoferax mekongensis sp. nov., isolated from the Mekong River in Thailand.</title>
        <authorList>
            <person name="Kitikhun S."/>
            <person name="Charoenyingcharoen P."/>
            <person name="Siriarchawattana P."/>
            <person name="Likhitrattanapisal S."/>
            <person name="Nilsakha T."/>
            <person name="Chanpet A."/>
            <person name="Rattanawaree P."/>
            <person name="Ingsriswang S."/>
        </authorList>
    </citation>
    <scope>NUCLEOTIDE SEQUENCE [LARGE SCALE GENOMIC DNA]</scope>
    <source>
        <strain evidence="1 2">TBRC 17660</strain>
    </source>
</reference>
<dbReference type="Pfam" id="PF12279">
    <property type="entry name" value="DUF3619"/>
    <property type="match status" value="1"/>
</dbReference>
<evidence type="ECO:0000313" key="1">
    <source>
        <dbReference type="EMBL" id="MDT7520246.1"/>
    </source>
</evidence>
<keyword evidence="2" id="KW-1185">Reference proteome</keyword>
<gene>
    <name evidence="1" type="ORF">RAE19_16285</name>
</gene>
<proteinExistence type="predicted"/>
<organism evidence="1 2">
    <name type="scientific">Rhodoferax potami</name>
    <dbReference type="NCBI Taxonomy" id="3068338"/>
    <lineage>
        <taxon>Bacteria</taxon>
        <taxon>Pseudomonadati</taxon>
        <taxon>Pseudomonadota</taxon>
        <taxon>Betaproteobacteria</taxon>
        <taxon>Burkholderiales</taxon>
        <taxon>Comamonadaceae</taxon>
        <taxon>Rhodoferax</taxon>
    </lineage>
</organism>
<comment type="caution">
    <text evidence="1">The sequence shown here is derived from an EMBL/GenBank/DDBJ whole genome shotgun (WGS) entry which is preliminary data.</text>
</comment>
<dbReference type="InterPro" id="IPR022064">
    <property type="entry name" value="DUF3619"/>
</dbReference>
<protein>
    <submittedName>
        <fullName evidence="1">DUF3619 family protein</fullName>
    </submittedName>
</protein>
<name>A0ABU3KR76_9BURK</name>
<sequence>MKKTVAHRSGADIEKAVARAIASRLHEGAQDLPHDITERLKAARVQAVAKRKIALEPVSASQAVLASAGQAGMQMGSGFKNLWMQLGSWLPLLALIAGMLVIDTLQDEFSAQEIADVDIQLLTDPLPPAAYTDPGFAQFLRTNQEK</sequence>
<accession>A0ABU3KR76</accession>
<dbReference type="Proteomes" id="UP001321700">
    <property type="component" value="Unassembled WGS sequence"/>
</dbReference>